<dbReference type="GO" id="GO:0030672">
    <property type="term" value="C:synaptic vesicle membrane"/>
    <property type="evidence" value="ECO:0007669"/>
    <property type="project" value="UniProtKB-SubCell"/>
</dbReference>
<comment type="catalytic activity">
    <reaction evidence="15">
        <text>2 nitrate(out) + H(+)(out) = 2 nitrate(in) + H(+)(in)</text>
        <dbReference type="Rhea" id="RHEA:71539"/>
        <dbReference type="ChEBI" id="CHEBI:15378"/>
        <dbReference type="ChEBI" id="CHEBI:17632"/>
    </reaction>
    <physiologicalReaction direction="left-to-right" evidence="15">
        <dbReference type="Rhea" id="RHEA:71540"/>
    </physiologicalReaction>
</comment>
<dbReference type="GO" id="GO:0015293">
    <property type="term" value="F:symporter activity"/>
    <property type="evidence" value="ECO:0007669"/>
    <property type="project" value="UniProtKB-KW"/>
</dbReference>
<dbReference type="FunFam" id="1.20.1250.20:FF:000003">
    <property type="entry name" value="Solute carrier family 17 member 3"/>
    <property type="match status" value="1"/>
</dbReference>
<comment type="catalytic activity">
    <reaction evidence="20">
        <text>D-glucuronate(out) + H(+)(out) = D-glucuronate(in) + H(+)(in)</text>
        <dbReference type="Rhea" id="RHEA:72591"/>
        <dbReference type="ChEBI" id="CHEBI:15378"/>
        <dbReference type="ChEBI" id="CHEBI:58720"/>
    </reaction>
    <physiologicalReaction direction="left-to-right" evidence="20">
        <dbReference type="Rhea" id="RHEA:72592"/>
    </physiologicalReaction>
</comment>
<feature type="transmembrane region" description="Helical" evidence="26">
    <location>
        <begin position="351"/>
        <end position="371"/>
    </location>
</feature>
<keyword evidence="8" id="KW-0769">Symport</keyword>
<evidence type="ECO:0000256" key="26">
    <source>
        <dbReference type="SAM" id="Phobius"/>
    </source>
</evidence>
<evidence type="ECO:0000256" key="6">
    <source>
        <dbReference type="ARBA" id="ARBA00022475"/>
    </source>
</evidence>
<evidence type="ECO:0000256" key="15">
    <source>
        <dbReference type="ARBA" id="ARBA00050101"/>
    </source>
</evidence>
<evidence type="ECO:0000256" key="4">
    <source>
        <dbReference type="ARBA" id="ARBA00004656"/>
    </source>
</evidence>
<comment type="catalytic activity">
    <reaction evidence="17">
        <text>N-acetylneuraminate(in) + H(+)(in) = N-acetylneuraminate(out) + H(+)(out)</text>
        <dbReference type="Rhea" id="RHEA:28987"/>
        <dbReference type="ChEBI" id="CHEBI:15378"/>
        <dbReference type="ChEBI" id="CHEBI:35418"/>
    </reaction>
    <physiologicalReaction direction="right-to-left" evidence="17">
        <dbReference type="Rhea" id="RHEA:28989"/>
    </physiologicalReaction>
</comment>
<evidence type="ECO:0000256" key="17">
    <source>
        <dbReference type="ARBA" id="ARBA00050625"/>
    </source>
</evidence>
<comment type="function">
    <text evidence="21">Receptor for CM101, a polysaccharide produced by group B Streptococcus with antipathoangiogenic properties.</text>
</comment>
<evidence type="ECO:0000256" key="2">
    <source>
        <dbReference type="ARBA" id="ARBA00004554"/>
    </source>
</evidence>
<reference evidence="27" key="1">
    <citation type="submission" date="2022-01" db="EMBL/GenBank/DDBJ databases">
        <authorList>
            <person name="King R."/>
        </authorList>
    </citation>
    <scope>NUCLEOTIDE SEQUENCE</scope>
</reference>
<dbReference type="GO" id="GO:0046942">
    <property type="term" value="P:carboxylic acid transport"/>
    <property type="evidence" value="ECO:0007669"/>
    <property type="project" value="UniProtKB-ARBA"/>
</dbReference>
<feature type="transmembrane region" description="Helical" evidence="26">
    <location>
        <begin position="94"/>
        <end position="115"/>
    </location>
</feature>
<evidence type="ECO:0000256" key="22">
    <source>
        <dbReference type="ARBA" id="ARBA00069713"/>
    </source>
</evidence>
<proteinExistence type="predicted"/>
<dbReference type="CDD" id="cd17318">
    <property type="entry name" value="MFS_SLC17"/>
    <property type="match status" value="1"/>
</dbReference>
<protein>
    <recommendedName>
        <fullName evidence="22">Sialin</fullName>
    </recommendedName>
    <alternativeName>
        <fullName evidence="25">H(+)/nitrate cotransporter</fullName>
    </alternativeName>
    <alternativeName>
        <fullName evidence="23">H(+)/sialic acid cotransporter</fullName>
    </alternativeName>
    <alternativeName>
        <fullName evidence="24">Vesicular excitatory amino acid transporter</fullName>
    </alternativeName>
</protein>
<keyword evidence="5" id="KW-0813">Transport</keyword>
<evidence type="ECO:0000256" key="18">
    <source>
        <dbReference type="ARBA" id="ARBA00051403"/>
    </source>
</evidence>
<keyword evidence="13" id="KW-0458">Lysosome</keyword>
<evidence type="ECO:0000256" key="21">
    <source>
        <dbReference type="ARBA" id="ARBA00056891"/>
    </source>
</evidence>
<dbReference type="GO" id="GO:0016323">
    <property type="term" value="C:basolateral plasma membrane"/>
    <property type="evidence" value="ECO:0007669"/>
    <property type="project" value="UniProtKB-SubCell"/>
</dbReference>
<dbReference type="OrthoDB" id="2985014at2759"/>
<feature type="transmembrane region" description="Helical" evidence="26">
    <location>
        <begin position="276"/>
        <end position="297"/>
    </location>
</feature>
<dbReference type="InterPro" id="IPR036259">
    <property type="entry name" value="MFS_trans_sf"/>
</dbReference>
<evidence type="ECO:0000256" key="9">
    <source>
        <dbReference type="ARBA" id="ARBA00022989"/>
    </source>
</evidence>
<sequence length="500" mass="55741">MKNSLKMVQPLQIMDSGLDLDSAKQYNEPIWKIWKHKRYIISILAFFGFMNVYALRTNLNIAIVDITAYKNITLEDGTTILKREFEWDSTIRGYVLSSFYYGYVLTQILGGYLAVQLGGAKVFGFGIAATSFFTLITPWIAKTNVYLLIGVRTIEGAFEGVTYPAINEVWSHWAPPTEKSRLVSIGISGGYFGAVFAMPICSVIATTYDWESIFYVFGTLGLIWYLIWIIVVRDNPSNDSRIDQKERVYINESIKAVKSDSKAIVPWLKILTSPGVIANTICLSCEGWGFTTMLTYLPQMMKSLLGFDLTKASILAGLPYLVTSINVQLGGQIADFLFRRKYMTTTNVRRSLIITGFLSQAIFILIASYWISPLGTPLCLIMGVGMGGIALSAMSINPLDLAPKFASVIFGINNTMAAIPGIVSPIITGYLVTDPTSITQWRIVFYISSGFYFLGVIVSFFFTTGTRQPWAEIDKNVIEDLNSANCRVENKNSQQEDNNL</sequence>
<keyword evidence="11 26" id="KW-0472">Membrane</keyword>
<comment type="catalytic activity">
    <reaction evidence="16">
        <text>L-aspartate(out) = L-aspartate(in)</text>
        <dbReference type="Rhea" id="RHEA:66332"/>
        <dbReference type="ChEBI" id="CHEBI:29991"/>
    </reaction>
    <physiologicalReaction direction="left-to-right" evidence="16">
        <dbReference type="Rhea" id="RHEA:66333"/>
    </physiologicalReaction>
</comment>
<dbReference type="Pfam" id="PF07690">
    <property type="entry name" value="MFS_1"/>
    <property type="match status" value="1"/>
</dbReference>
<evidence type="ECO:0000256" key="3">
    <source>
        <dbReference type="ARBA" id="ARBA00004638"/>
    </source>
</evidence>
<feature type="transmembrane region" description="Helical" evidence="26">
    <location>
        <begin position="408"/>
        <end position="431"/>
    </location>
</feature>
<evidence type="ECO:0000256" key="16">
    <source>
        <dbReference type="ARBA" id="ARBA00050554"/>
    </source>
</evidence>
<dbReference type="Proteomes" id="UP001153636">
    <property type="component" value="Chromosome 10"/>
</dbReference>
<organism evidence="27 28">
    <name type="scientific">Psylliodes chrysocephalus</name>
    <dbReference type="NCBI Taxonomy" id="3402493"/>
    <lineage>
        <taxon>Eukaryota</taxon>
        <taxon>Metazoa</taxon>
        <taxon>Ecdysozoa</taxon>
        <taxon>Arthropoda</taxon>
        <taxon>Hexapoda</taxon>
        <taxon>Insecta</taxon>
        <taxon>Pterygota</taxon>
        <taxon>Neoptera</taxon>
        <taxon>Endopterygota</taxon>
        <taxon>Coleoptera</taxon>
        <taxon>Polyphaga</taxon>
        <taxon>Cucujiformia</taxon>
        <taxon>Chrysomeloidea</taxon>
        <taxon>Chrysomelidae</taxon>
        <taxon>Galerucinae</taxon>
        <taxon>Alticini</taxon>
        <taxon>Psylliodes</taxon>
    </lineage>
</organism>
<dbReference type="AlphaFoldDB" id="A0A9P0CKD1"/>
<dbReference type="InterPro" id="IPR011701">
    <property type="entry name" value="MFS"/>
</dbReference>
<feature type="transmembrane region" description="Helical" evidence="26">
    <location>
        <begin position="182"/>
        <end position="205"/>
    </location>
</feature>
<evidence type="ECO:0000256" key="25">
    <source>
        <dbReference type="ARBA" id="ARBA00081925"/>
    </source>
</evidence>
<dbReference type="PANTHER" id="PTHR11662">
    <property type="entry name" value="SOLUTE CARRIER FAMILY 17"/>
    <property type="match status" value="1"/>
</dbReference>
<name>A0A9P0CKD1_9CUCU</name>
<comment type="catalytic activity">
    <reaction evidence="18">
        <text>N-acetyl-L-aspartyl-L-glutamate(out) = N-acetyl-L-aspartyl-L-glutamate(in)</text>
        <dbReference type="Rhea" id="RHEA:72599"/>
        <dbReference type="ChEBI" id="CHEBI:76931"/>
    </reaction>
    <physiologicalReaction direction="left-to-right" evidence="18">
        <dbReference type="Rhea" id="RHEA:72600"/>
    </physiologicalReaction>
</comment>
<evidence type="ECO:0000256" key="12">
    <source>
        <dbReference type="ARBA" id="ARBA00023180"/>
    </source>
</evidence>
<dbReference type="PANTHER" id="PTHR11662:SF455">
    <property type="entry name" value="GH23975P"/>
    <property type="match status" value="1"/>
</dbReference>
<dbReference type="EMBL" id="OV651822">
    <property type="protein sequence ID" value="CAH1100734.1"/>
    <property type="molecule type" value="Genomic_DNA"/>
</dbReference>
<keyword evidence="12" id="KW-0325">Glycoprotein</keyword>
<accession>A0A9P0CKD1</accession>
<evidence type="ECO:0000256" key="19">
    <source>
        <dbReference type="ARBA" id="ARBA00051447"/>
    </source>
</evidence>
<dbReference type="InterPro" id="IPR050382">
    <property type="entry name" value="MFS_Na/Anion_cotransporter"/>
</dbReference>
<dbReference type="GO" id="GO:0006820">
    <property type="term" value="P:monoatomic anion transport"/>
    <property type="evidence" value="ECO:0007669"/>
    <property type="project" value="TreeGrafter"/>
</dbReference>
<dbReference type="FunFam" id="1.20.1250.20:FF:000067">
    <property type="entry name" value="sialin isoform X2"/>
    <property type="match status" value="1"/>
</dbReference>
<feature type="transmembrane region" description="Helical" evidence="26">
    <location>
        <begin position="122"/>
        <end position="141"/>
    </location>
</feature>
<keyword evidence="14" id="KW-0968">Cytoplasmic vesicle</keyword>
<evidence type="ECO:0000256" key="14">
    <source>
        <dbReference type="ARBA" id="ARBA00023329"/>
    </source>
</evidence>
<evidence type="ECO:0000313" key="27">
    <source>
        <dbReference type="EMBL" id="CAH1100734.1"/>
    </source>
</evidence>
<evidence type="ECO:0000256" key="7">
    <source>
        <dbReference type="ARBA" id="ARBA00022692"/>
    </source>
</evidence>
<evidence type="ECO:0000256" key="1">
    <source>
        <dbReference type="ARBA" id="ARBA00004432"/>
    </source>
</evidence>
<comment type="subcellular location">
    <subcellularLocation>
        <location evidence="2">Basolateral cell membrane</location>
        <topology evidence="2">Multi-pass membrane protein</topology>
    </subcellularLocation>
    <subcellularLocation>
        <location evidence="3">Cytoplasmic vesicle</location>
        <location evidence="3">Secretory vesicle membrane</location>
        <topology evidence="3">Multi-pass membrane protein</topology>
    </subcellularLocation>
    <subcellularLocation>
        <location evidence="1">Cytoplasmic vesicle</location>
        <location evidence="1">Secretory vesicle</location>
        <location evidence="1">Synaptic vesicle membrane</location>
    </subcellularLocation>
    <subcellularLocation>
        <location evidence="4">Lysosome membrane</location>
    </subcellularLocation>
</comment>
<gene>
    <name evidence="27" type="ORF">PSYICH_LOCUS1492</name>
</gene>
<evidence type="ECO:0000256" key="5">
    <source>
        <dbReference type="ARBA" id="ARBA00022448"/>
    </source>
</evidence>
<comment type="catalytic activity">
    <reaction evidence="19">
        <text>L-glutamate(out) = L-glutamate(in)</text>
        <dbReference type="Rhea" id="RHEA:66336"/>
        <dbReference type="ChEBI" id="CHEBI:29985"/>
    </reaction>
    <physiologicalReaction direction="left-to-right" evidence="19">
        <dbReference type="Rhea" id="RHEA:66337"/>
    </physiologicalReaction>
</comment>
<evidence type="ECO:0000256" key="20">
    <source>
        <dbReference type="ARBA" id="ARBA00051612"/>
    </source>
</evidence>
<feature type="transmembrane region" description="Helical" evidence="26">
    <location>
        <begin position="443"/>
        <end position="462"/>
    </location>
</feature>
<keyword evidence="10" id="KW-0770">Synapse</keyword>
<evidence type="ECO:0000256" key="23">
    <source>
        <dbReference type="ARBA" id="ARBA00080244"/>
    </source>
</evidence>
<evidence type="ECO:0000256" key="8">
    <source>
        <dbReference type="ARBA" id="ARBA00022847"/>
    </source>
</evidence>
<dbReference type="SUPFAM" id="SSF103473">
    <property type="entry name" value="MFS general substrate transporter"/>
    <property type="match status" value="1"/>
</dbReference>
<dbReference type="GO" id="GO:0005765">
    <property type="term" value="C:lysosomal membrane"/>
    <property type="evidence" value="ECO:0007669"/>
    <property type="project" value="UniProtKB-SubCell"/>
</dbReference>
<evidence type="ECO:0000256" key="11">
    <source>
        <dbReference type="ARBA" id="ARBA00023136"/>
    </source>
</evidence>
<dbReference type="Gene3D" id="1.20.1250.20">
    <property type="entry name" value="MFS general substrate transporter like domains"/>
    <property type="match status" value="2"/>
</dbReference>
<keyword evidence="28" id="KW-1185">Reference proteome</keyword>
<feature type="transmembrane region" description="Helical" evidence="26">
    <location>
        <begin position="39"/>
        <end position="55"/>
    </location>
</feature>
<keyword evidence="9 26" id="KW-1133">Transmembrane helix</keyword>
<evidence type="ECO:0000256" key="13">
    <source>
        <dbReference type="ARBA" id="ARBA00023228"/>
    </source>
</evidence>
<evidence type="ECO:0000313" key="28">
    <source>
        <dbReference type="Proteomes" id="UP001153636"/>
    </source>
</evidence>
<evidence type="ECO:0000256" key="24">
    <source>
        <dbReference type="ARBA" id="ARBA00081195"/>
    </source>
</evidence>
<feature type="transmembrane region" description="Helical" evidence="26">
    <location>
        <begin position="378"/>
        <end position="396"/>
    </location>
</feature>
<evidence type="ECO:0000256" key="10">
    <source>
        <dbReference type="ARBA" id="ARBA00023018"/>
    </source>
</evidence>
<keyword evidence="6" id="KW-1003">Cell membrane</keyword>
<keyword evidence="7 26" id="KW-0812">Transmembrane</keyword>
<feature type="transmembrane region" description="Helical" evidence="26">
    <location>
        <begin position="212"/>
        <end position="231"/>
    </location>
</feature>